<evidence type="ECO:0000256" key="3">
    <source>
        <dbReference type="ARBA" id="ARBA00023152"/>
    </source>
</evidence>
<dbReference type="GO" id="GO:0008865">
    <property type="term" value="F:fructokinase activity"/>
    <property type="evidence" value="ECO:0007669"/>
    <property type="project" value="TreeGrafter"/>
</dbReference>
<comment type="catalytic activity">
    <reaction evidence="4">
        <text>a D-hexose + ATP = a D-hexose 6-phosphate + ADP + H(+)</text>
        <dbReference type="Rhea" id="RHEA:22740"/>
        <dbReference type="ChEBI" id="CHEBI:4194"/>
        <dbReference type="ChEBI" id="CHEBI:15378"/>
        <dbReference type="ChEBI" id="CHEBI:30616"/>
        <dbReference type="ChEBI" id="CHEBI:229467"/>
        <dbReference type="ChEBI" id="CHEBI:456216"/>
        <dbReference type="EC" id="2.7.1.1"/>
    </reaction>
    <physiologicalReaction direction="left-to-right" evidence="4">
        <dbReference type="Rhea" id="RHEA:22741"/>
    </physiologicalReaction>
</comment>
<dbReference type="PANTHER" id="PTHR19443:SF16">
    <property type="entry name" value="HEXOKINASE TYPE 1-RELATED"/>
    <property type="match status" value="1"/>
</dbReference>
<sequence>MHAGLAFQGGSKLKILISYVDNLPPWVGEDVVAELTRAVVRQGHDMRVSALVNYTIRTLAGGRCYDNDVVAAVILGTGPNAAYVEQSHAIPKWHTLLPKSGELTMIKALVCEGLNPGEQIFWEVDLCNVSEKNFRRVLLRLVNEAALRVKLTAVNWLDIFDQPFVAGIENILLASDFTSIYLPGRSECISYGCDGISQGNVILGSLGGTIFLVPGIHKWQPVVCSWHNLQRENKLWSVGRRKKAESCAEDAVLMLPVFLSPAPALQCAVAVPEIFRNYIR</sequence>
<protein>
    <recommendedName>
        <fullName evidence="5">Phosphotransferase</fullName>
        <ecNumber evidence="5">2.7.1.-</ecNumber>
    </recommendedName>
</protein>
<evidence type="ECO:0000313" key="6">
    <source>
        <dbReference type="EMBL" id="KAJ8458582.1"/>
    </source>
</evidence>
<keyword evidence="7" id="KW-1185">Reference proteome</keyword>
<dbReference type="InterPro" id="IPR043129">
    <property type="entry name" value="ATPase_NBD"/>
</dbReference>
<dbReference type="EC" id="2.7.1.-" evidence="5"/>
<dbReference type="GO" id="GO:0005536">
    <property type="term" value="F:D-glucose binding"/>
    <property type="evidence" value="ECO:0007669"/>
    <property type="project" value="InterPro"/>
</dbReference>
<accession>A0AAV8PL21</accession>
<dbReference type="GO" id="GO:0005739">
    <property type="term" value="C:mitochondrion"/>
    <property type="evidence" value="ECO:0007669"/>
    <property type="project" value="TreeGrafter"/>
</dbReference>
<evidence type="ECO:0000313" key="7">
    <source>
        <dbReference type="Proteomes" id="UP001222027"/>
    </source>
</evidence>
<evidence type="ECO:0000256" key="2">
    <source>
        <dbReference type="ARBA" id="ARBA00005028"/>
    </source>
</evidence>
<keyword evidence="3 5" id="KW-0324">Glycolysis</keyword>
<dbReference type="PANTHER" id="PTHR19443">
    <property type="entry name" value="HEXOKINASE"/>
    <property type="match status" value="1"/>
</dbReference>
<evidence type="ECO:0000256" key="5">
    <source>
        <dbReference type="RuleBase" id="RU362007"/>
    </source>
</evidence>
<evidence type="ECO:0000256" key="4">
    <source>
        <dbReference type="ARBA" id="ARBA00044613"/>
    </source>
</evidence>
<comment type="pathway">
    <text evidence="1">Carbohydrate degradation; glycolysis; D-glyceraldehyde 3-phosphate and glycerone phosphate from D-glucose: step 1/4.</text>
</comment>
<proteinExistence type="inferred from homology"/>
<dbReference type="GO" id="GO:0005524">
    <property type="term" value="F:ATP binding"/>
    <property type="evidence" value="ECO:0007669"/>
    <property type="project" value="UniProtKB-UniRule"/>
</dbReference>
<name>A0AAV8PL21_ENSVE</name>
<comment type="caution">
    <text evidence="6">The sequence shown here is derived from an EMBL/GenBank/DDBJ whole genome shotgun (WGS) entry which is preliminary data.</text>
</comment>
<dbReference type="EMBL" id="JAQQAF010000009">
    <property type="protein sequence ID" value="KAJ8458582.1"/>
    <property type="molecule type" value="Genomic_DNA"/>
</dbReference>
<evidence type="ECO:0000256" key="1">
    <source>
        <dbReference type="ARBA" id="ARBA00004888"/>
    </source>
</evidence>
<keyword evidence="5" id="KW-0547">Nucleotide-binding</keyword>
<dbReference type="SUPFAM" id="SSF53067">
    <property type="entry name" value="Actin-like ATPase domain"/>
    <property type="match status" value="1"/>
</dbReference>
<dbReference type="InterPro" id="IPR001312">
    <property type="entry name" value="Hexokinase"/>
</dbReference>
<keyword evidence="5" id="KW-0418">Kinase</keyword>
<comment type="similarity">
    <text evidence="5">Belongs to the hexokinase family.</text>
</comment>
<dbReference type="GO" id="GO:0006006">
    <property type="term" value="P:glucose metabolic process"/>
    <property type="evidence" value="ECO:0007669"/>
    <property type="project" value="TreeGrafter"/>
</dbReference>
<dbReference type="Gene3D" id="3.40.367.20">
    <property type="match status" value="1"/>
</dbReference>
<keyword evidence="5" id="KW-0808">Transferase</keyword>
<organism evidence="6 7">
    <name type="scientific">Ensete ventricosum</name>
    <name type="common">Abyssinian banana</name>
    <name type="synonym">Musa ensete</name>
    <dbReference type="NCBI Taxonomy" id="4639"/>
    <lineage>
        <taxon>Eukaryota</taxon>
        <taxon>Viridiplantae</taxon>
        <taxon>Streptophyta</taxon>
        <taxon>Embryophyta</taxon>
        <taxon>Tracheophyta</taxon>
        <taxon>Spermatophyta</taxon>
        <taxon>Magnoliopsida</taxon>
        <taxon>Liliopsida</taxon>
        <taxon>Zingiberales</taxon>
        <taxon>Musaceae</taxon>
        <taxon>Ensete</taxon>
    </lineage>
</organism>
<dbReference type="GO" id="GO:0005829">
    <property type="term" value="C:cytosol"/>
    <property type="evidence" value="ECO:0007669"/>
    <property type="project" value="TreeGrafter"/>
</dbReference>
<dbReference type="Gene3D" id="3.30.420.40">
    <property type="match status" value="1"/>
</dbReference>
<dbReference type="GO" id="GO:0004340">
    <property type="term" value="F:glucokinase activity"/>
    <property type="evidence" value="ECO:0007669"/>
    <property type="project" value="TreeGrafter"/>
</dbReference>
<gene>
    <name evidence="6" type="ORF">OPV22_031508</name>
</gene>
<reference evidence="6 7" key="1">
    <citation type="submission" date="2022-12" db="EMBL/GenBank/DDBJ databases">
        <title>Chromosome-scale assembly of the Ensete ventricosum genome.</title>
        <authorList>
            <person name="Dussert Y."/>
            <person name="Stocks J."/>
            <person name="Wendawek A."/>
            <person name="Woldeyes F."/>
            <person name="Nichols R.A."/>
            <person name="Borrell J.S."/>
        </authorList>
    </citation>
    <scope>NUCLEOTIDE SEQUENCE [LARGE SCALE GENOMIC DNA]</scope>
    <source>
        <strain evidence="7">cv. Maze</strain>
        <tissue evidence="6">Seeds</tissue>
    </source>
</reference>
<keyword evidence="5" id="KW-0067">ATP-binding</keyword>
<dbReference type="GO" id="GO:0006096">
    <property type="term" value="P:glycolytic process"/>
    <property type="evidence" value="ECO:0007669"/>
    <property type="project" value="UniProtKB-KW"/>
</dbReference>
<comment type="pathway">
    <text evidence="2">Carbohydrate metabolism; hexose metabolism.</text>
</comment>
<dbReference type="Proteomes" id="UP001222027">
    <property type="component" value="Unassembled WGS sequence"/>
</dbReference>
<dbReference type="GO" id="GO:0001678">
    <property type="term" value="P:intracellular glucose homeostasis"/>
    <property type="evidence" value="ECO:0007669"/>
    <property type="project" value="InterPro"/>
</dbReference>
<dbReference type="AlphaFoldDB" id="A0AAV8PL21"/>